<feature type="region of interest" description="Disordered" evidence="1">
    <location>
        <begin position="1"/>
        <end position="58"/>
    </location>
</feature>
<sequence>MSSTNTSNGWEGLGGGKAELHVRQQGKDCSQNVPGLQVSIPPRSAGNTRDEETDSKIK</sequence>
<keyword evidence="3" id="KW-1185">Reference proteome</keyword>
<dbReference type="EMBL" id="JAQQWI010000016">
    <property type="protein sequence ID" value="KAK8007946.1"/>
    <property type="molecule type" value="Genomic_DNA"/>
</dbReference>
<feature type="non-terminal residue" evidence="2">
    <location>
        <position position="58"/>
    </location>
</feature>
<evidence type="ECO:0000256" key="1">
    <source>
        <dbReference type="SAM" id="MobiDB-lite"/>
    </source>
</evidence>
<dbReference type="Proteomes" id="UP001396898">
    <property type="component" value="Unassembled WGS sequence"/>
</dbReference>
<comment type="caution">
    <text evidence="2">The sequence shown here is derived from an EMBL/GenBank/DDBJ whole genome shotgun (WGS) entry which is preliminary data.</text>
</comment>
<gene>
    <name evidence="2" type="ORF">PG991_010497</name>
</gene>
<evidence type="ECO:0000313" key="3">
    <source>
        <dbReference type="Proteomes" id="UP001396898"/>
    </source>
</evidence>
<proteinExistence type="predicted"/>
<feature type="compositionally biased region" description="Basic and acidic residues" evidence="1">
    <location>
        <begin position="48"/>
        <end position="58"/>
    </location>
</feature>
<accession>A0ABR1RBH1</accession>
<protein>
    <submittedName>
        <fullName evidence="2">Uncharacterized protein</fullName>
    </submittedName>
</protein>
<evidence type="ECO:0000313" key="2">
    <source>
        <dbReference type="EMBL" id="KAK8007946.1"/>
    </source>
</evidence>
<organism evidence="2 3">
    <name type="scientific">Apiospora marii</name>
    <dbReference type="NCBI Taxonomy" id="335849"/>
    <lineage>
        <taxon>Eukaryota</taxon>
        <taxon>Fungi</taxon>
        <taxon>Dikarya</taxon>
        <taxon>Ascomycota</taxon>
        <taxon>Pezizomycotina</taxon>
        <taxon>Sordariomycetes</taxon>
        <taxon>Xylariomycetidae</taxon>
        <taxon>Amphisphaeriales</taxon>
        <taxon>Apiosporaceae</taxon>
        <taxon>Apiospora</taxon>
    </lineage>
</organism>
<name>A0ABR1RBH1_9PEZI</name>
<reference evidence="2 3" key="1">
    <citation type="submission" date="2023-01" db="EMBL/GenBank/DDBJ databases">
        <title>Analysis of 21 Apiospora genomes using comparative genomics revels a genus with tremendous synthesis potential of carbohydrate active enzymes and secondary metabolites.</title>
        <authorList>
            <person name="Sorensen T."/>
        </authorList>
    </citation>
    <scope>NUCLEOTIDE SEQUENCE [LARGE SCALE GENOMIC DNA]</scope>
    <source>
        <strain evidence="2 3">CBS 20057</strain>
    </source>
</reference>